<reference evidence="2" key="1">
    <citation type="submission" date="2014-04" db="EMBL/GenBank/DDBJ databases">
        <title>Evolutionary Origins and Diversification of the Mycorrhizal Mutualists.</title>
        <authorList>
            <consortium name="DOE Joint Genome Institute"/>
            <consortium name="Mycorrhizal Genomics Consortium"/>
            <person name="Kohler A."/>
            <person name="Kuo A."/>
            <person name="Nagy L.G."/>
            <person name="Floudas D."/>
            <person name="Copeland A."/>
            <person name="Barry K.W."/>
            <person name="Cichocki N."/>
            <person name="Veneault-Fourrey C."/>
            <person name="LaButti K."/>
            <person name="Lindquist E.A."/>
            <person name="Lipzen A."/>
            <person name="Lundell T."/>
            <person name="Morin E."/>
            <person name="Murat C."/>
            <person name="Riley R."/>
            <person name="Ohm R."/>
            <person name="Sun H."/>
            <person name="Tunlid A."/>
            <person name="Henrissat B."/>
            <person name="Grigoriev I.V."/>
            <person name="Hibbett D.S."/>
            <person name="Martin F."/>
        </authorList>
    </citation>
    <scope>NUCLEOTIDE SEQUENCE [LARGE SCALE GENOMIC DNA]</scope>
    <source>
        <strain evidence="2">FD-334 SS-4</strain>
    </source>
</reference>
<evidence type="ECO:0000313" key="2">
    <source>
        <dbReference type="Proteomes" id="UP000054270"/>
    </source>
</evidence>
<accession>A0A0D2NIA7</accession>
<name>A0A0D2NIA7_HYPSF</name>
<dbReference type="EMBL" id="KN817623">
    <property type="protein sequence ID" value="KJA16351.1"/>
    <property type="molecule type" value="Genomic_DNA"/>
</dbReference>
<dbReference type="AlphaFoldDB" id="A0A0D2NIA7"/>
<evidence type="ECO:0000313" key="1">
    <source>
        <dbReference type="EMBL" id="KJA16351.1"/>
    </source>
</evidence>
<organism evidence="1 2">
    <name type="scientific">Hypholoma sublateritium (strain FD-334 SS-4)</name>
    <dbReference type="NCBI Taxonomy" id="945553"/>
    <lineage>
        <taxon>Eukaryota</taxon>
        <taxon>Fungi</taxon>
        <taxon>Dikarya</taxon>
        <taxon>Basidiomycota</taxon>
        <taxon>Agaricomycotina</taxon>
        <taxon>Agaricomycetes</taxon>
        <taxon>Agaricomycetidae</taxon>
        <taxon>Agaricales</taxon>
        <taxon>Agaricineae</taxon>
        <taxon>Strophariaceae</taxon>
        <taxon>Hypholoma</taxon>
    </lineage>
</organism>
<dbReference type="Proteomes" id="UP000054270">
    <property type="component" value="Unassembled WGS sequence"/>
</dbReference>
<proteinExistence type="predicted"/>
<protein>
    <submittedName>
        <fullName evidence="1">Uncharacterized protein</fullName>
    </submittedName>
</protein>
<sequence length="76" mass="8791">MRHIRMGRVACCGRVSVAAALFTLMRHSWKLSTFLRTLRSLLLDRHQLFACTLSYPGGHQLYAVISMPRRQYLRAV</sequence>
<gene>
    <name evidence="1" type="ORF">HYPSUDRAFT_295727</name>
</gene>
<keyword evidence="2" id="KW-1185">Reference proteome</keyword>